<dbReference type="PANTHER" id="PTHR35038">
    <property type="entry name" value="DISSIMILATORY SULFITE REDUCTASE SIRA"/>
    <property type="match status" value="1"/>
</dbReference>
<reference evidence="10" key="1">
    <citation type="submission" date="2023-03" db="EMBL/GenBank/DDBJ databases">
        <title>Edaphobacter sp.</title>
        <authorList>
            <person name="Huber K.J."/>
            <person name="Papendorf J."/>
            <person name="Pilke C."/>
            <person name="Bunk B."/>
            <person name="Sproeer C."/>
            <person name="Pester M."/>
        </authorList>
    </citation>
    <scope>NUCLEOTIDE SEQUENCE</scope>
    <source>
        <strain evidence="10">DSM 110680</strain>
    </source>
</reference>
<comment type="subcellular location">
    <subcellularLocation>
        <location evidence="1">Membrane</location>
        <topology evidence="1">Multi-pass membrane protein</topology>
    </subcellularLocation>
</comment>
<evidence type="ECO:0000313" key="10">
    <source>
        <dbReference type="EMBL" id="XBH16316.1"/>
    </source>
</evidence>
<keyword evidence="3 8" id="KW-0732">Signal</keyword>
<feature type="domain" description="Cytochrome b561 bacterial/Ni-hydrogenase" evidence="9">
    <location>
        <begin position="429"/>
        <end position="601"/>
    </location>
</feature>
<dbReference type="AlphaFoldDB" id="A0AAU7DG09"/>
<dbReference type="EMBL" id="CP121196">
    <property type="protein sequence ID" value="XBH16316.1"/>
    <property type="molecule type" value="Genomic_DNA"/>
</dbReference>
<evidence type="ECO:0000256" key="5">
    <source>
        <dbReference type="ARBA" id="ARBA00023136"/>
    </source>
</evidence>
<feature type="transmembrane region" description="Helical" evidence="7">
    <location>
        <begin position="388"/>
        <end position="409"/>
    </location>
</feature>
<protein>
    <submittedName>
        <fullName evidence="10">Cytochrome b/b6 domain-containing protein</fullName>
    </submittedName>
</protein>
<evidence type="ECO:0000259" key="9">
    <source>
        <dbReference type="Pfam" id="PF01292"/>
    </source>
</evidence>
<dbReference type="Pfam" id="PF01292">
    <property type="entry name" value="Ni_hydr_CYTB"/>
    <property type="match status" value="1"/>
</dbReference>
<evidence type="ECO:0000256" key="3">
    <source>
        <dbReference type="ARBA" id="ARBA00022729"/>
    </source>
</evidence>
<dbReference type="Gene3D" id="1.20.950.20">
    <property type="entry name" value="Transmembrane di-heme cytochromes, Chain C"/>
    <property type="match status" value="1"/>
</dbReference>
<organism evidence="10">
    <name type="scientific">Telmatobacter sp. DSM 110680</name>
    <dbReference type="NCBI Taxonomy" id="3036704"/>
    <lineage>
        <taxon>Bacteria</taxon>
        <taxon>Pseudomonadati</taxon>
        <taxon>Acidobacteriota</taxon>
        <taxon>Terriglobia</taxon>
        <taxon>Terriglobales</taxon>
        <taxon>Acidobacteriaceae</taxon>
        <taxon>Telmatobacter</taxon>
    </lineage>
</organism>
<dbReference type="Gene3D" id="3.90.10.10">
    <property type="entry name" value="Cytochrome C3"/>
    <property type="match status" value="3"/>
</dbReference>
<keyword evidence="2 7" id="KW-0812">Transmembrane</keyword>
<evidence type="ECO:0000256" key="8">
    <source>
        <dbReference type="SAM" id="SignalP"/>
    </source>
</evidence>
<feature type="transmembrane region" description="Helical" evidence="7">
    <location>
        <begin position="543"/>
        <end position="562"/>
    </location>
</feature>
<keyword evidence="4 7" id="KW-1133">Transmembrane helix</keyword>
<sequence length="652" mass="71570">MKVSSRILLCTLAFFLLGSALPTRAQHKLKDEDCLTCHGDSTLTTDVNGKSVSLFVDAKKLKHSIHASMKLACVDCHKDVKSLAHDSPPQKVLCADCHADAKNAFAHSTHARIVSGGKVAANCQDCHGGAHEVLAGGAPDSPINHANIPYTCGRCHGQKFLMESNGESTQAFLSYQESVHGRATEKGSTKAAVCTDCHGAHDISPANDSKSTISKFNVPATCGKCHADITDTFNKSIHGQAIARGNNQSPVCTDCHGIHSIKSHTDPNSPVAEQNVSRDTCARCHEGVRLSSEFGVPGNRVSSYMDSYHGLASEGGSVVAANCSSCHGVHNILPSSDPHSTINRANLDTTCGKCHKGATQKFTLTPVHQADGVHPKDIGSILTRWVRIIYIILILGVIGAMFIHNFIIWRSKAAARRHMRNPMMQRMTTNQRWQHLILLSSFIILVITGFALKFPDSWFAEVLGMGEHLRSVVHRIAGVLLIAGGFYHIFYVSIAQEGRRLIWDIAPRPKDGKDALGTMLYYLGLSKTKPQFGRFTYGEKAEYWALVWGTGLMGVTGVMMWAKVWVGNLLARWWVDVATTIHYYEAILATLAIVVWHFYQVFGDPDVYPMNWAWWDGKMSVEHYREEHALDTESLSNLEPGGTPRKPDAPKE</sequence>
<dbReference type="GO" id="GO:0009055">
    <property type="term" value="F:electron transfer activity"/>
    <property type="evidence" value="ECO:0007669"/>
    <property type="project" value="InterPro"/>
</dbReference>
<accession>A0AAU7DG09</accession>
<keyword evidence="5 7" id="KW-0472">Membrane</keyword>
<name>A0AAU7DG09_9BACT</name>
<dbReference type="SUPFAM" id="SSF48695">
    <property type="entry name" value="Multiheme cytochromes"/>
    <property type="match status" value="1"/>
</dbReference>
<dbReference type="InterPro" id="IPR051829">
    <property type="entry name" value="Multiheme_Cytochr_ET"/>
</dbReference>
<feature type="region of interest" description="Disordered" evidence="6">
    <location>
        <begin position="633"/>
        <end position="652"/>
    </location>
</feature>
<dbReference type="InterPro" id="IPR036280">
    <property type="entry name" value="Multihaem_cyt_sf"/>
</dbReference>
<dbReference type="GO" id="GO:0016491">
    <property type="term" value="F:oxidoreductase activity"/>
    <property type="evidence" value="ECO:0007669"/>
    <property type="project" value="TreeGrafter"/>
</dbReference>
<feature type="transmembrane region" description="Helical" evidence="7">
    <location>
        <begin position="433"/>
        <end position="452"/>
    </location>
</feature>
<evidence type="ECO:0000256" key="7">
    <source>
        <dbReference type="SAM" id="Phobius"/>
    </source>
</evidence>
<proteinExistence type="predicted"/>
<feature type="transmembrane region" description="Helical" evidence="7">
    <location>
        <begin position="582"/>
        <end position="602"/>
    </location>
</feature>
<feature type="transmembrane region" description="Helical" evidence="7">
    <location>
        <begin position="472"/>
        <end position="492"/>
    </location>
</feature>
<evidence type="ECO:0000256" key="2">
    <source>
        <dbReference type="ARBA" id="ARBA00022692"/>
    </source>
</evidence>
<evidence type="ECO:0000256" key="1">
    <source>
        <dbReference type="ARBA" id="ARBA00004141"/>
    </source>
</evidence>
<dbReference type="PANTHER" id="PTHR35038:SF6">
    <property type="entry name" value="SURFACE LOCALIZED DECAHEME CYTOCHROME C LIPOPROTEIN"/>
    <property type="match status" value="1"/>
</dbReference>
<feature type="chain" id="PRO_5043952507" evidence="8">
    <location>
        <begin position="26"/>
        <end position="652"/>
    </location>
</feature>
<evidence type="ECO:0000256" key="6">
    <source>
        <dbReference type="SAM" id="MobiDB-lite"/>
    </source>
</evidence>
<dbReference type="InterPro" id="IPR011577">
    <property type="entry name" value="Cyt_b561_bac/Ni-Hgenase"/>
</dbReference>
<evidence type="ECO:0000256" key="4">
    <source>
        <dbReference type="ARBA" id="ARBA00022989"/>
    </source>
</evidence>
<gene>
    <name evidence="10" type="ORF">P8935_17290</name>
</gene>
<dbReference type="GO" id="GO:0016020">
    <property type="term" value="C:membrane"/>
    <property type="evidence" value="ECO:0007669"/>
    <property type="project" value="UniProtKB-SubCell"/>
</dbReference>
<dbReference type="RefSeq" id="WP_348261545.1">
    <property type="nucleotide sequence ID" value="NZ_CP121196.1"/>
</dbReference>
<dbReference type="CDD" id="cd08168">
    <property type="entry name" value="Cytochrom_C3"/>
    <property type="match status" value="2"/>
</dbReference>
<feature type="signal peptide" evidence="8">
    <location>
        <begin position="1"/>
        <end position="25"/>
    </location>
</feature>